<organism evidence="1 2">
    <name type="scientific">Naganishia cerealis</name>
    <dbReference type="NCBI Taxonomy" id="610337"/>
    <lineage>
        <taxon>Eukaryota</taxon>
        <taxon>Fungi</taxon>
        <taxon>Dikarya</taxon>
        <taxon>Basidiomycota</taxon>
        <taxon>Agaricomycotina</taxon>
        <taxon>Tremellomycetes</taxon>
        <taxon>Filobasidiales</taxon>
        <taxon>Filobasidiaceae</taxon>
        <taxon>Naganishia</taxon>
    </lineage>
</organism>
<proteinExistence type="predicted"/>
<keyword evidence="2" id="KW-1185">Reference proteome</keyword>
<accession>A0ACC2V5I3</accession>
<protein>
    <submittedName>
        <fullName evidence="1">Uncharacterized protein</fullName>
    </submittedName>
</protein>
<dbReference type="EMBL" id="JASBWR010000112">
    <property type="protein sequence ID" value="KAJ9094370.1"/>
    <property type="molecule type" value="Genomic_DNA"/>
</dbReference>
<dbReference type="Proteomes" id="UP001241377">
    <property type="component" value="Unassembled WGS sequence"/>
</dbReference>
<comment type="caution">
    <text evidence="1">The sequence shown here is derived from an EMBL/GenBank/DDBJ whole genome shotgun (WGS) entry which is preliminary data.</text>
</comment>
<name>A0ACC2V5I3_9TREE</name>
<reference evidence="1" key="1">
    <citation type="submission" date="2023-04" db="EMBL/GenBank/DDBJ databases">
        <title>Draft Genome sequencing of Naganishia species isolated from polar environments using Oxford Nanopore Technology.</title>
        <authorList>
            <person name="Leo P."/>
            <person name="Venkateswaran K."/>
        </authorList>
    </citation>
    <scope>NUCLEOTIDE SEQUENCE</scope>
    <source>
        <strain evidence="1">MNA-CCFEE 5261</strain>
    </source>
</reference>
<evidence type="ECO:0000313" key="1">
    <source>
        <dbReference type="EMBL" id="KAJ9094370.1"/>
    </source>
</evidence>
<gene>
    <name evidence="1" type="ORF">QFC19_007979</name>
</gene>
<sequence>MSNYQLGEPLGKGASAQVYKALNWTSGETVAIKQIAISNIPKGELSDIMVLQGLIYLHSQGVIHRDIKGANILTNKDGTVKLADFGVSTLLPGHHISANIIGAADGSDGLGGRPKPVTGDDSVVGSPYWMAPEIIEQSGAATASDIWSLGCVVIELLEGKPPYYNLEPMQALFRIVQDDMPPVPEGASAVVKDFLYQCFQKDPNLRISAKMLAKHPWMIAAQRQANSTEEATFDGSQLASHSNQSRAVTDGSRPKILLPKRNGMNRVAMEGSKAFSNGRTLSSQPSQENIHRNSSAESVANMSRRPLTTVYDQAIQRVQEWNAALNARPQNPIKIVRRKANLHRDPPSKPSGDIGSTSMGQSSSGGSLEAHLKSIADQPRATWKSRWLESKSALTPSVGDGTSAQDGSIWDDDFAGSPDLAKFAYSRISRVSKQDTDNAETIRPTRSPITSPALPFASVMTTTDYDNVKEPPPTISAKEGKAKEDYSADIDFDEHAFSRKIDRLRVDGKTSEISRKGFTSLLAPPSTCSSGTVARRPQPNPSQSPGSRSTSRSNSFRAANADDESTERALLKLNKYAERDDEGYDDVFIADDEKRFGSLNSNTSDSLKLNVKRPNEAWSDGDDEDNDQEGNDPFADIEDSFTAFDVEANLIRDKHAMLCAKVNEMIDDLQPSSHEEALRNASYELTVAADAGVMEHICLTGGIPVIVNFISKRYSLETRLEVSVFVRSLTSSALTLQMFISCRGIRMLVELLDEDYTVNKGLVISALEGIESVFNLQSAAPKNEFCRMFVRGGIADPLSSALLNIVKDTSKDAEAAKHRILVLLLLFCQTGQADVRIRNAFGSRSFVISLLRSLPRLSPTLLLLALKSIKHLSTSQPLLDVLQNADAIRILLDLLTHKLGSPGMNEICSQIFQTLFNLCRLSRSRQEEAAQNGLLPILRQVVDINSPLKDFALPLLCDMANAGKSAKRQLWKVDGIQLKRISHALSRRSNAIVKLNLLRLTKIICEKEDNCNSSTSLSGLAQIVEHLSKQDAAVLVREVSNVLWMAKSLISAK</sequence>
<evidence type="ECO:0000313" key="2">
    <source>
        <dbReference type="Proteomes" id="UP001241377"/>
    </source>
</evidence>